<reference evidence="1" key="2">
    <citation type="submission" date="2025-09" db="UniProtKB">
        <authorList>
            <consortium name="Ensembl"/>
        </authorList>
    </citation>
    <scope>IDENTIFICATION</scope>
</reference>
<evidence type="ECO:0000313" key="2">
    <source>
        <dbReference type="Proteomes" id="UP000694545"/>
    </source>
</evidence>
<organism evidence="1 2">
    <name type="scientific">Varanus komodoensis</name>
    <name type="common">Komodo dragon</name>
    <dbReference type="NCBI Taxonomy" id="61221"/>
    <lineage>
        <taxon>Eukaryota</taxon>
        <taxon>Metazoa</taxon>
        <taxon>Chordata</taxon>
        <taxon>Craniata</taxon>
        <taxon>Vertebrata</taxon>
        <taxon>Euteleostomi</taxon>
        <taxon>Lepidosauria</taxon>
        <taxon>Squamata</taxon>
        <taxon>Bifurcata</taxon>
        <taxon>Unidentata</taxon>
        <taxon>Episquamata</taxon>
        <taxon>Toxicofera</taxon>
        <taxon>Anguimorpha</taxon>
        <taxon>Paleoanguimorpha</taxon>
        <taxon>Varanoidea</taxon>
        <taxon>Varanidae</taxon>
        <taxon>Varanus</taxon>
    </lineage>
</organism>
<sequence length="87" mass="9662">ILLSENSQSSPKGGVTLTKFLIAQRNLNVPAEKQTLGTLTSLQILRLDRKKISCINNLQGLEQIHSICLQQVTHPFIAFTIVLQHSL</sequence>
<evidence type="ECO:0000313" key="1">
    <source>
        <dbReference type="Ensembl" id="ENSVKKP00000003135.1"/>
    </source>
</evidence>
<proteinExistence type="predicted"/>
<reference evidence="1" key="1">
    <citation type="submission" date="2025-08" db="UniProtKB">
        <authorList>
            <consortium name="Ensembl"/>
        </authorList>
    </citation>
    <scope>IDENTIFICATION</scope>
</reference>
<name>A0A8D2J3C3_VARKO</name>
<protein>
    <submittedName>
        <fullName evidence="1">Uncharacterized protein</fullName>
    </submittedName>
</protein>
<dbReference type="Ensembl" id="ENSVKKT00000003224.1">
    <property type="protein sequence ID" value="ENSVKKP00000003135.1"/>
    <property type="gene ID" value="ENSVKKG00000002421.1"/>
</dbReference>
<dbReference type="OMA" id="EQIHSIC"/>
<accession>A0A8D2J3C3</accession>
<keyword evidence="2" id="KW-1185">Reference proteome</keyword>
<dbReference type="Proteomes" id="UP000694545">
    <property type="component" value="Unplaced"/>
</dbReference>
<dbReference type="AlphaFoldDB" id="A0A8D2J3C3"/>